<dbReference type="Gene3D" id="1.10.1780.10">
    <property type="entry name" value="Clp, N-terminal domain"/>
    <property type="match status" value="1"/>
</dbReference>
<dbReference type="GO" id="GO:0005737">
    <property type="term" value="C:cytoplasm"/>
    <property type="evidence" value="ECO:0007669"/>
    <property type="project" value="TreeGrafter"/>
</dbReference>
<evidence type="ECO:0000313" key="9">
    <source>
        <dbReference type="EMBL" id="ACY17491.1"/>
    </source>
</evidence>
<dbReference type="Pfam" id="PF10431">
    <property type="entry name" value="ClpB_D2-small"/>
    <property type="match status" value="1"/>
</dbReference>
<dbReference type="GO" id="GO:0008233">
    <property type="term" value="F:peptidase activity"/>
    <property type="evidence" value="ECO:0007669"/>
    <property type="project" value="UniProtKB-KW"/>
</dbReference>
<dbReference type="SUPFAM" id="SSF81923">
    <property type="entry name" value="Double Clp-N motif"/>
    <property type="match status" value="1"/>
</dbReference>
<dbReference type="STRING" id="502025.Hoch_5002"/>
<keyword evidence="4 6" id="KW-0143">Chaperone</keyword>
<dbReference type="InterPro" id="IPR003593">
    <property type="entry name" value="AAA+_ATPase"/>
</dbReference>
<dbReference type="InterPro" id="IPR004176">
    <property type="entry name" value="Clp_R_N"/>
</dbReference>
<dbReference type="Proteomes" id="UP000001880">
    <property type="component" value="Chromosome"/>
</dbReference>
<keyword evidence="9" id="KW-0645">Protease</keyword>
<evidence type="ECO:0000256" key="1">
    <source>
        <dbReference type="ARBA" id="ARBA00022737"/>
    </source>
</evidence>
<dbReference type="NCBIfam" id="TIGR02639">
    <property type="entry name" value="ClpA"/>
    <property type="match status" value="1"/>
</dbReference>
<dbReference type="PANTHER" id="PTHR11638">
    <property type="entry name" value="ATP-DEPENDENT CLP PROTEASE"/>
    <property type="match status" value="1"/>
</dbReference>
<dbReference type="KEGG" id="hoh:Hoch_5002"/>
<dbReference type="CDD" id="cd00009">
    <property type="entry name" value="AAA"/>
    <property type="match status" value="1"/>
</dbReference>
<dbReference type="FunFam" id="3.40.50.300:FF:000025">
    <property type="entry name" value="ATP-dependent Clp protease subunit"/>
    <property type="match status" value="1"/>
</dbReference>
<dbReference type="InterPro" id="IPR013461">
    <property type="entry name" value="ClpA"/>
</dbReference>
<evidence type="ECO:0000256" key="4">
    <source>
        <dbReference type="ARBA" id="ARBA00023186"/>
    </source>
</evidence>
<gene>
    <name evidence="9" type="ordered locus">Hoch_5002</name>
</gene>
<sequence length="829" mass="91794">MLSLTPELQATIRRAVDDVRKRRHEYLTLEHLLLAMLDDESAVRVLRNCGADVGKLRIDLEEFLHENCEVLPEGAEIGPEQTLSFQRVLQRAALHASGAGREQVTSGNILASLYREPDSHAVYFLEQQDVTRFDVVQYISHGVSKMEPGSGAPSARGVLEDSEEPVADPLSAFTTDLLERAAQGRIDPLIGRDMELERTIQVLCRRRKNNPLFIGEPGVGKTALAEGLALRIHEGKVPKALREARVYALDMTAVLAGTRYRGDFEERLKAVMGELTKDEHAILFIDEIHNIVGAGATTGGTMDAANILKPALASGELRCIGSTTYKDYRTAFERDRALSRRFQRIDIAEPSVADAVRILHGLKSRYEGHHGVRYTDAAIESVAELAARHITGSHMPDKAIDVMDEVGARARLTPVKVGEDGRRKRKARIVPKDIEEMVAKMARIPTKSVSSSDKAKLSSIEDELKRVIYGQDEAVERLAESIKLSRAGLSHPDKPTGCFLFAGPTGVGKTELAKQLAGVLGVEFLRFDMSEYMEKHTVSRLIGAPPGYVGFDQGGLLTDAVNKHPYSVVVLDEIEKAHTDIFNILLQVMDHATLTDNNGRKSDFRNTILIMTTNAGSREMAAGRIGFGLAAGLADTSEGRKALERLFTPEFRNRLDATIFFDALSEEVITRVVSKFLTELEGQIFDKHVTLEVTDAAKAWFAENGYDKAFGARPMARLIQKTLKAPLANELLFGELQSGGVAKIDLVEGEIRVLCQPREIPPEELERAAQPDASDEDDGWEEVSDDDDEAYEEDAYDEDEDDDEDAYEDEYDEYDDGDDEDEDEDKLLN</sequence>
<evidence type="ECO:0000259" key="8">
    <source>
        <dbReference type="PROSITE" id="PS51903"/>
    </source>
</evidence>
<dbReference type="HOGENOM" id="CLU_005070_4_2_7"/>
<evidence type="ECO:0000256" key="6">
    <source>
        <dbReference type="RuleBase" id="RU004432"/>
    </source>
</evidence>
<evidence type="ECO:0000256" key="3">
    <source>
        <dbReference type="ARBA" id="ARBA00022840"/>
    </source>
</evidence>
<evidence type="ECO:0000256" key="7">
    <source>
        <dbReference type="SAM" id="MobiDB-lite"/>
    </source>
</evidence>
<evidence type="ECO:0000256" key="2">
    <source>
        <dbReference type="ARBA" id="ARBA00022741"/>
    </source>
</evidence>
<dbReference type="SMART" id="SM01086">
    <property type="entry name" value="ClpB_D2-small"/>
    <property type="match status" value="1"/>
</dbReference>
<dbReference type="GO" id="GO:0034605">
    <property type="term" value="P:cellular response to heat"/>
    <property type="evidence" value="ECO:0007669"/>
    <property type="project" value="TreeGrafter"/>
</dbReference>
<reference evidence="9 10" key="1">
    <citation type="journal article" date="2010" name="Stand. Genomic Sci.">
        <title>Complete genome sequence of Haliangium ochraceum type strain (SMP-2).</title>
        <authorList>
            <consortium name="US DOE Joint Genome Institute (JGI-PGF)"/>
            <person name="Ivanova N."/>
            <person name="Daum C."/>
            <person name="Lang E."/>
            <person name="Abt B."/>
            <person name="Kopitz M."/>
            <person name="Saunders E."/>
            <person name="Lapidus A."/>
            <person name="Lucas S."/>
            <person name="Glavina Del Rio T."/>
            <person name="Nolan M."/>
            <person name="Tice H."/>
            <person name="Copeland A."/>
            <person name="Cheng J.F."/>
            <person name="Chen F."/>
            <person name="Bruce D."/>
            <person name="Goodwin L."/>
            <person name="Pitluck S."/>
            <person name="Mavromatis K."/>
            <person name="Pati A."/>
            <person name="Mikhailova N."/>
            <person name="Chen A."/>
            <person name="Palaniappan K."/>
            <person name="Land M."/>
            <person name="Hauser L."/>
            <person name="Chang Y.J."/>
            <person name="Jeffries C.D."/>
            <person name="Detter J.C."/>
            <person name="Brettin T."/>
            <person name="Rohde M."/>
            <person name="Goker M."/>
            <person name="Bristow J."/>
            <person name="Markowitz V."/>
            <person name="Eisen J.A."/>
            <person name="Hugenholtz P."/>
            <person name="Kyrpides N.C."/>
            <person name="Klenk H.P."/>
        </authorList>
    </citation>
    <scope>NUCLEOTIDE SEQUENCE [LARGE SCALE GENOMIC DNA]</scope>
    <source>
        <strain evidence="10">DSM 14365 / CIP 107738 / JCM 11303 / AJ 13395 / SMP-2</strain>
    </source>
</reference>
<dbReference type="OrthoDB" id="5477619at2"/>
<dbReference type="InterPro" id="IPR003959">
    <property type="entry name" value="ATPase_AAA_core"/>
</dbReference>
<dbReference type="eggNOG" id="COG0542">
    <property type="taxonomic scope" value="Bacteria"/>
</dbReference>
<dbReference type="GO" id="GO:0006508">
    <property type="term" value="P:proteolysis"/>
    <property type="evidence" value="ECO:0007669"/>
    <property type="project" value="UniProtKB-KW"/>
</dbReference>
<comment type="similarity">
    <text evidence="6">Belongs to the ClpA/ClpB family.</text>
</comment>
<dbReference type="Pfam" id="PF02861">
    <property type="entry name" value="Clp_N"/>
    <property type="match status" value="1"/>
</dbReference>
<dbReference type="InterPro" id="IPR001270">
    <property type="entry name" value="ClpA/B"/>
</dbReference>
<dbReference type="SUPFAM" id="SSF52540">
    <property type="entry name" value="P-loop containing nucleoside triphosphate hydrolases"/>
    <property type="match status" value="2"/>
</dbReference>
<dbReference type="PROSITE" id="PS00870">
    <property type="entry name" value="CLPAB_1"/>
    <property type="match status" value="1"/>
</dbReference>
<dbReference type="AlphaFoldDB" id="D0LVD0"/>
<dbReference type="RefSeq" id="WP_012830083.1">
    <property type="nucleotide sequence ID" value="NC_013440.1"/>
</dbReference>
<dbReference type="InterPro" id="IPR027417">
    <property type="entry name" value="P-loop_NTPase"/>
</dbReference>
<proteinExistence type="inferred from homology"/>
<dbReference type="GO" id="GO:0043335">
    <property type="term" value="P:protein unfolding"/>
    <property type="evidence" value="ECO:0007669"/>
    <property type="project" value="InterPro"/>
</dbReference>
<accession>D0LVD0</accession>
<protein>
    <submittedName>
        <fullName evidence="9">ATP-dependent Clp protease, ATP-binding subunit clpA</fullName>
    </submittedName>
</protein>
<dbReference type="Gene3D" id="1.10.8.60">
    <property type="match status" value="2"/>
</dbReference>
<dbReference type="Gene3D" id="3.40.50.300">
    <property type="entry name" value="P-loop containing nucleotide triphosphate hydrolases"/>
    <property type="match status" value="2"/>
</dbReference>
<name>D0LVD0_HALO1</name>
<evidence type="ECO:0000313" key="10">
    <source>
        <dbReference type="Proteomes" id="UP000001880"/>
    </source>
</evidence>
<feature type="region of interest" description="Disordered" evidence="7">
    <location>
        <begin position="762"/>
        <end position="829"/>
    </location>
</feature>
<dbReference type="InterPro" id="IPR019489">
    <property type="entry name" value="Clp_ATPase_C"/>
</dbReference>
<keyword evidence="1 5" id="KW-0677">Repeat</keyword>
<organism evidence="9 10">
    <name type="scientific">Haliangium ochraceum (strain DSM 14365 / JCM 11303 / SMP-2)</name>
    <dbReference type="NCBI Taxonomy" id="502025"/>
    <lineage>
        <taxon>Bacteria</taxon>
        <taxon>Pseudomonadati</taxon>
        <taxon>Myxococcota</taxon>
        <taxon>Polyangia</taxon>
        <taxon>Haliangiales</taxon>
        <taxon>Kofleriaceae</taxon>
        <taxon>Haliangium</taxon>
    </lineage>
</organism>
<dbReference type="Pfam" id="PF00004">
    <property type="entry name" value="AAA"/>
    <property type="match status" value="1"/>
</dbReference>
<dbReference type="InterPro" id="IPR028299">
    <property type="entry name" value="ClpA/B_CS2"/>
</dbReference>
<dbReference type="PRINTS" id="PR00300">
    <property type="entry name" value="CLPPROTEASEA"/>
</dbReference>
<keyword evidence="10" id="KW-1185">Reference proteome</keyword>
<dbReference type="InterPro" id="IPR041546">
    <property type="entry name" value="ClpA/ClpB_AAA_lid"/>
</dbReference>
<dbReference type="PROSITE" id="PS51903">
    <property type="entry name" value="CLP_R"/>
    <property type="match status" value="1"/>
</dbReference>
<evidence type="ECO:0000256" key="5">
    <source>
        <dbReference type="PROSITE-ProRule" id="PRU01251"/>
    </source>
</evidence>
<dbReference type="Pfam" id="PF17871">
    <property type="entry name" value="AAA_lid_9"/>
    <property type="match status" value="1"/>
</dbReference>
<dbReference type="Pfam" id="PF07724">
    <property type="entry name" value="AAA_2"/>
    <property type="match status" value="1"/>
</dbReference>
<keyword evidence="3 6" id="KW-0067">ATP-binding</keyword>
<dbReference type="InterPro" id="IPR050130">
    <property type="entry name" value="ClpA_ClpB"/>
</dbReference>
<dbReference type="GO" id="GO:0005524">
    <property type="term" value="F:ATP binding"/>
    <property type="evidence" value="ECO:0007669"/>
    <property type="project" value="UniProtKB-KW"/>
</dbReference>
<feature type="domain" description="Clp R" evidence="8">
    <location>
        <begin position="1"/>
        <end position="149"/>
    </location>
</feature>
<feature type="compositionally biased region" description="Acidic residues" evidence="7">
    <location>
        <begin position="773"/>
        <end position="829"/>
    </location>
</feature>
<dbReference type="InterPro" id="IPR018368">
    <property type="entry name" value="ClpA/B_CS1"/>
</dbReference>
<dbReference type="PANTHER" id="PTHR11638:SF111">
    <property type="entry name" value="ATP-DEPENDENT CLP PROTEASE ATP-BINDING SUBUNIT CLPA"/>
    <property type="match status" value="1"/>
</dbReference>
<dbReference type="InterPro" id="IPR036628">
    <property type="entry name" value="Clp_N_dom_sf"/>
</dbReference>
<dbReference type="GO" id="GO:0016887">
    <property type="term" value="F:ATP hydrolysis activity"/>
    <property type="evidence" value="ECO:0007669"/>
    <property type="project" value="InterPro"/>
</dbReference>
<dbReference type="EMBL" id="CP001804">
    <property type="protein sequence ID" value="ACY17491.1"/>
    <property type="molecule type" value="Genomic_DNA"/>
</dbReference>
<dbReference type="CDD" id="cd19499">
    <property type="entry name" value="RecA-like_ClpB_Hsp104-like"/>
    <property type="match status" value="1"/>
</dbReference>
<dbReference type="PROSITE" id="PS00871">
    <property type="entry name" value="CLPAB_2"/>
    <property type="match status" value="1"/>
</dbReference>
<keyword evidence="9" id="KW-0378">Hydrolase</keyword>
<keyword evidence="2 6" id="KW-0547">Nucleotide-binding</keyword>
<dbReference type="SMART" id="SM00382">
    <property type="entry name" value="AAA"/>
    <property type="match status" value="2"/>
</dbReference>